<feature type="region of interest" description="Disordered" evidence="1">
    <location>
        <begin position="32"/>
        <end position="65"/>
    </location>
</feature>
<name>A0A3S4B0N1_9BRAD</name>
<dbReference type="PANTHER" id="PTHR42941">
    <property type="entry name" value="SLL1037 PROTEIN"/>
    <property type="match status" value="1"/>
</dbReference>
<keyword evidence="3" id="KW-1185">Reference proteome</keyword>
<dbReference type="Pfam" id="PF16868">
    <property type="entry name" value="NMT1_3"/>
    <property type="match status" value="1"/>
</dbReference>
<gene>
    <name evidence="2" type="ORF">RHODGE_RHODGE_01944</name>
</gene>
<sequence>MAGVLAVAITASLVVTIASVDSASAQTLLRTAPEAAPAAAPAAPRLRPRPPVRRPAEAAPSRPTTVSIVSGPIDTTDLAVACDLSAVLDDGDQFRILPFVGKGGGQNVRDLRALPGIDLGIATTTALPRERAEADKLVYIAKLFNEELHILVRADAPFAGVADLADKPVAVGDAQSGTRLVVRDVFARLGVTPVEVAVGPADAVEKLRSGEIAAAVLVSGKPAAALSRLVGREFRLLPVPFAKPLQADFLPASLTAADYPDLIAPGTAVETVAVGTVLFANAWPKGSEGHRRLEQFVERLFPRLAELQKPPRHPKWRETSLSATVPGLARFAPAEAWLRRQAPAASELSRERFDAFLASRRVALDETTTPADRERLFREFLRWNETRERR</sequence>
<organism evidence="2 3">
    <name type="scientific">Rhodoplanes serenus</name>
    <dbReference type="NCBI Taxonomy" id="200615"/>
    <lineage>
        <taxon>Bacteria</taxon>
        <taxon>Pseudomonadati</taxon>
        <taxon>Pseudomonadota</taxon>
        <taxon>Alphaproteobacteria</taxon>
        <taxon>Hyphomicrobiales</taxon>
        <taxon>Nitrobacteraceae</taxon>
        <taxon>Rhodoplanes</taxon>
    </lineage>
</organism>
<reference evidence="3" key="1">
    <citation type="submission" date="2018-10" db="EMBL/GenBank/DDBJ databases">
        <authorList>
            <person name="Peiro R."/>
            <person name="Begona"/>
            <person name="Cbmso G."/>
            <person name="Lopez M."/>
            <person name="Gonzalez S."/>
            <person name="Sacristan E."/>
            <person name="Castillo E."/>
        </authorList>
    </citation>
    <scope>NUCLEOTIDE SEQUENCE [LARGE SCALE GENOMIC DNA]</scope>
</reference>
<evidence type="ECO:0000256" key="1">
    <source>
        <dbReference type="SAM" id="MobiDB-lite"/>
    </source>
</evidence>
<evidence type="ECO:0008006" key="4">
    <source>
        <dbReference type="Google" id="ProtNLM"/>
    </source>
</evidence>
<comment type="caution">
    <text evidence="2">The sequence shown here is derived from an EMBL/GenBank/DDBJ whole genome shotgun (WGS) entry which is preliminary data.</text>
</comment>
<proteinExistence type="predicted"/>
<dbReference type="InterPro" id="IPR011852">
    <property type="entry name" value="TRAP_TAXI"/>
</dbReference>
<protein>
    <recommendedName>
        <fullName evidence="4">C4-dicarboxylate ABC transporter substrate-binding protein</fullName>
    </recommendedName>
</protein>
<dbReference type="PANTHER" id="PTHR42941:SF1">
    <property type="entry name" value="SLL1037 PROTEIN"/>
    <property type="match status" value="1"/>
</dbReference>
<evidence type="ECO:0000313" key="2">
    <source>
        <dbReference type="EMBL" id="VCU08782.1"/>
    </source>
</evidence>
<feature type="compositionally biased region" description="Low complexity" evidence="1">
    <location>
        <begin position="32"/>
        <end position="45"/>
    </location>
</feature>
<dbReference type="AlphaFoldDB" id="A0A3S4B0N1"/>
<dbReference type="Gene3D" id="3.40.190.10">
    <property type="entry name" value="Periplasmic binding protein-like II"/>
    <property type="match status" value="1"/>
</dbReference>
<evidence type="ECO:0000313" key="3">
    <source>
        <dbReference type="Proteomes" id="UP000289200"/>
    </source>
</evidence>
<dbReference type="Proteomes" id="UP000289200">
    <property type="component" value="Unassembled WGS sequence"/>
</dbReference>
<dbReference type="EMBL" id="UWOC01000135">
    <property type="protein sequence ID" value="VCU08782.1"/>
    <property type="molecule type" value="Genomic_DNA"/>
</dbReference>
<dbReference type="SUPFAM" id="SSF53850">
    <property type="entry name" value="Periplasmic binding protein-like II"/>
    <property type="match status" value="1"/>
</dbReference>
<accession>A0A3S4B0N1</accession>